<dbReference type="InterPro" id="IPR020084">
    <property type="entry name" value="NUDIX_hydrolase_CS"/>
</dbReference>
<dbReference type="Proteomes" id="UP001175000">
    <property type="component" value="Unassembled WGS sequence"/>
</dbReference>
<accession>A0AA39TS97</accession>
<keyword evidence="1" id="KW-0378">Hydrolase</keyword>
<dbReference type="AlphaFoldDB" id="A0AA39TS97"/>
<dbReference type="EMBL" id="JAULSU010000007">
    <property type="protein sequence ID" value="KAK0611027.1"/>
    <property type="molecule type" value="Genomic_DNA"/>
</dbReference>
<feature type="domain" description="Nudix hydrolase" evidence="2">
    <location>
        <begin position="1"/>
        <end position="130"/>
    </location>
</feature>
<keyword evidence="4" id="KW-1185">Reference proteome</keyword>
<dbReference type="InterPro" id="IPR015797">
    <property type="entry name" value="NUDIX_hydrolase-like_dom_sf"/>
</dbReference>
<dbReference type="PROSITE" id="PS00893">
    <property type="entry name" value="NUDIX_BOX"/>
    <property type="match status" value="1"/>
</dbReference>
<dbReference type="InterPro" id="IPR000086">
    <property type="entry name" value="NUDIX_hydrolase_dom"/>
</dbReference>
<evidence type="ECO:0000313" key="3">
    <source>
        <dbReference type="EMBL" id="KAK0611027.1"/>
    </source>
</evidence>
<dbReference type="Pfam" id="PF00293">
    <property type="entry name" value="NUDIX"/>
    <property type="match status" value="1"/>
</dbReference>
<name>A0AA39TS97_9PEZI</name>
<dbReference type="CDD" id="cd02883">
    <property type="entry name" value="NUDIX_Hydrolase"/>
    <property type="match status" value="1"/>
</dbReference>
<gene>
    <name evidence="3" type="ORF">B0T14DRAFT_570956</name>
</gene>
<organism evidence="3 4">
    <name type="scientific">Immersiella caudata</name>
    <dbReference type="NCBI Taxonomy" id="314043"/>
    <lineage>
        <taxon>Eukaryota</taxon>
        <taxon>Fungi</taxon>
        <taxon>Dikarya</taxon>
        <taxon>Ascomycota</taxon>
        <taxon>Pezizomycotina</taxon>
        <taxon>Sordariomycetes</taxon>
        <taxon>Sordariomycetidae</taxon>
        <taxon>Sordariales</taxon>
        <taxon>Lasiosphaeriaceae</taxon>
        <taxon>Immersiella</taxon>
    </lineage>
</organism>
<evidence type="ECO:0000256" key="1">
    <source>
        <dbReference type="ARBA" id="ARBA00022801"/>
    </source>
</evidence>
<evidence type="ECO:0000259" key="2">
    <source>
        <dbReference type="PROSITE" id="PS51462"/>
    </source>
</evidence>
<comment type="caution">
    <text evidence="3">The sequence shown here is derived from an EMBL/GenBank/DDBJ whole genome shotgun (WGS) entry which is preliminary data.</text>
</comment>
<protein>
    <recommendedName>
        <fullName evidence="2">Nudix hydrolase domain-containing protein</fullName>
    </recommendedName>
</protein>
<evidence type="ECO:0000313" key="4">
    <source>
        <dbReference type="Proteomes" id="UP001175000"/>
    </source>
</evidence>
<dbReference type="Gene3D" id="3.90.79.10">
    <property type="entry name" value="Nucleoside Triphosphate Pyrophosphohydrolase"/>
    <property type="match status" value="1"/>
</dbReference>
<dbReference type="PROSITE" id="PS51462">
    <property type="entry name" value="NUDIX"/>
    <property type="match status" value="1"/>
</dbReference>
<sequence>MLGHDDNAYKLPRGRKDWGEPLAATAARETFEETGYHTSLLLLTRTSQPALALSDPSHPYHAEAKAAQCTAEDGTLAVVPWYVGVGDSTAKPVAGTQMEDENYEAVWVAYDEAPSLMADSVYDLELRRLVQTANGI</sequence>
<dbReference type="GO" id="GO:0016787">
    <property type="term" value="F:hydrolase activity"/>
    <property type="evidence" value="ECO:0007669"/>
    <property type="project" value="UniProtKB-KW"/>
</dbReference>
<reference evidence="3" key="1">
    <citation type="submission" date="2023-06" db="EMBL/GenBank/DDBJ databases">
        <title>Genome-scale phylogeny and comparative genomics of the fungal order Sordariales.</title>
        <authorList>
            <consortium name="Lawrence Berkeley National Laboratory"/>
            <person name="Hensen N."/>
            <person name="Bonometti L."/>
            <person name="Westerberg I."/>
            <person name="Brannstrom I.O."/>
            <person name="Guillou S."/>
            <person name="Cros-Aarteil S."/>
            <person name="Calhoun S."/>
            <person name="Haridas S."/>
            <person name="Kuo A."/>
            <person name="Mondo S."/>
            <person name="Pangilinan J."/>
            <person name="Riley R."/>
            <person name="Labutti K."/>
            <person name="Andreopoulos B."/>
            <person name="Lipzen A."/>
            <person name="Chen C."/>
            <person name="Yanf M."/>
            <person name="Daum C."/>
            <person name="Ng V."/>
            <person name="Clum A."/>
            <person name="Steindorff A."/>
            <person name="Ohm R."/>
            <person name="Martin F."/>
            <person name="Silar P."/>
            <person name="Natvig D."/>
            <person name="Lalanne C."/>
            <person name="Gautier V."/>
            <person name="Ament-Velasquez S.L."/>
            <person name="Kruys A."/>
            <person name="Hutchinson M.I."/>
            <person name="Powell A.J."/>
            <person name="Barry K."/>
            <person name="Miller A.N."/>
            <person name="Grigoriev I.V."/>
            <person name="Debuchy R."/>
            <person name="Gladieux P."/>
            <person name="Thoren M.H."/>
            <person name="Johannesson H."/>
        </authorList>
    </citation>
    <scope>NUCLEOTIDE SEQUENCE</scope>
    <source>
        <strain evidence="3">CBS 606.72</strain>
    </source>
</reference>
<proteinExistence type="predicted"/>
<dbReference type="SUPFAM" id="SSF55811">
    <property type="entry name" value="Nudix"/>
    <property type="match status" value="1"/>
</dbReference>